<feature type="region of interest" description="Disordered" evidence="1">
    <location>
        <begin position="573"/>
        <end position="608"/>
    </location>
</feature>
<protein>
    <submittedName>
        <fullName evidence="3">Uba ts-n domain-containing protein</fullName>
    </submittedName>
</protein>
<comment type="caution">
    <text evidence="3">The sequence shown here is derived from an EMBL/GenBank/DDBJ whole genome shotgun (WGS) entry which is preliminary data.</text>
</comment>
<feature type="compositionally biased region" description="Low complexity" evidence="1">
    <location>
        <begin position="45"/>
        <end position="71"/>
    </location>
</feature>
<dbReference type="Proteomes" id="UP000095192">
    <property type="component" value="Unassembled WGS sequence"/>
</dbReference>
<evidence type="ECO:0000259" key="2">
    <source>
        <dbReference type="PROSITE" id="PS50030"/>
    </source>
</evidence>
<evidence type="ECO:0000313" key="3">
    <source>
        <dbReference type="EMBL" id="OEH76338.1"/>
    </source>
</evidence>
<dbReference type="InParanoid" id="A0A1D3CYR5"/>
<organism evidence="3 4">
    <name type="scientific">Cyclospora cayetanensis</name>
    <dbReference type="NCBI Taxonomy" id="88456"/>
    <lineage>
        <taxon>Eukaryota</taxon>
        <taxon>Sar</taxon>
        <taxon>Alveolata</taxon>
        <taxon>Apicomplexa</taxon>
        <taxon>Conoidasida</taxon>
        <taxon>Coccidia</taxon>
        <taxon>Eucoccidiorida</taxon>
        <taxon>Eimeriorina</taxon>
        <taxon>Eimeriidae</taxon>
        <taxon>Cyclospora</taxon>
    </lineage>
</organism>
<evidence type="ECO:0000256" key="1">
    <source>
        <dbReference type="SAM" id="MobiDB-lite"/>
    </source>
</evidence>
<dbReference type="VEuPathDB" id="ToxoDB:cyc_06877"/>
<proteinExistence type="predicted"/>
<feature type="compositionally biased region" description="Low complexity" evidence="1">
    <location>
        <begin position="88"/>
        <end position="102"/>
    </location>
</feature>
<dbReference type="SUPFAM" id="SSF46934">
    <property type="entry name" value="UBA-like"/>
    <property type="match status" value="1"/>
</dbReference>
<feature type="compositionally biased region" description="Basic and acidic residues" evidence="1">
    <location>
        <begin position="33"/>
        <end position="44"/>
    </location>
</feature>
<gene>
    <name evidence="3" type="ORF">cyc_06877</name>
</gene>
<evidence type="ECO:0000313" key="4">
    <source>
        <dbReference type="Proteomes" id="UP000095192"/>
    </source>
</evidence>
<accession>A0A1D3CYR5</accession>
<keyword evidence="4" id="KW-1185">Reference proteome</keyword>
<reference evidence="3 4" key="1">
    <citation type="journal article" date="2016" name="BMC Genomics">
        <title>Comparative genomics reveals Cyclospora cayetanensis possesses coccidia-like metabolism and invasion components but unique surface antigens.</title>
        <authorList>
            <person name="Liu S."/>
            <person name="Wang L."/>
            <person name="Zheng H."/>
            <person name="Xu Z."/>
            <person name="Roellig D.M."/>
            <person name="Li N."/>
            <person name="Frace M.A."/>
            <person name="Tang K."/>
            <person name="Arrowood M.J."/>
            <person name="Moss D.M."/>
            <person name="Zhang L."/>
            <person name="Feng Y."/>
            <person name="Xiao L."/>
        </authorList>
    </citation>
    <scope>NUCLEOTIDE SEQUENCE [LARGE SCALE GENOMIC DNA]</scope>
    <source>
        <strain evidence="3 4">CHN_HEN01</strain>
    </source>
</reference>
<feature type="region of interest" description="Disordered" evidence="1">
    <location>
        <begin position="254"/>
        <end position="276"/>
    </location>
</feature>
<feature type="compositionally biased region" description="Basic and acidic residues" evidence="1">
    <location>
        <begin position="258"/>
        <end position="268"/>
    </location>
</feature>
<feature type="region of interest" description="Disordered" evidence="1">
    <location>
        <begin position="33"/>
        <end position="149"/>
    </location>
</feature>
<sequence length="661" mass="68284">MGFPRSDAQRALEAAAGRGVEVAMDLLLDMQRRDAASGTRDDSNRSNSNSVGSESSGGNPAAFAADAAEPQSAPPPPTEEQERGGAGSSSSSSLPAAGLPAADDTAVSRRDGSSPLPPEMMHACGSLGRAVEESTAGSSSSVTEQRENPLARAAECLREELSAIPEGPLPSGLVRAALERASYAAPSLPLCRSSLQLAGDGELRWSCGMLREQLQRRSAAVSPPPPRELVHALQRIASANSLHALAAAAASQEGPAAKGEEYPTEHTRCHGVGGSSAKIRRGDAALPAEAGGLWRRRLLHGHFSDAFALALGALLRRRLLSDIIATACVSPLGVPGLLEMLVLRLVSLRAVGQHILKVDCTLLGRRNPFAPGIGRGISNSSERQRAVGVYVCMRAQQQLYCCSFFLAHLLHRRLCWKRLLQQSAEAALLQCEPGSGSAAAAAAAAVHPMSLFTALLCSFTASNSHVTASAAAAGGSEALLSDAKGWYLYPEMLDAAGEASGSPGGAACAGGCKASALLPVPGWCLLNLPPSPYLSVQELRVAAAVPNSIVSAAAAAGATTNASLGSPLQAAVGNSQQRSMGAPKGFRPAWGSSSNRSDIASSTGSAEGDHLEEELLRSFPASEQRQVIAACLDLLLLFPAVDGDMVLAVLQLLRHDPLCVT</sequence>
<dbReference type="InterPro" id="IPR009060">
    <property type="entry name" value="UBA-like_sf"/>
</dbReference>
<dbReference type="Pfam" id="PF00627">
    <property type="entry name" value="UBA"/>
    <property type="match status" value="1"/>
</dbReference>
<feature type="compositionally biased region" description="Polar residues" evidence="1">
    <location>
        <begin position="591"/>
        <end position="605"/>
    </location>
</feature>
<name>A0A1D3CYR5_9EIME</name>
<dbReference type="AlphaFoldDB" id="A0A1D3CYR5"/>
<dbReference type="EMBL" id="JROU02001483">
    <property type="protein sequence ID" value="OEH76338.1"/>
    <property type="molecule type" value="Genomic_DNA"/>
</dbReference>
<dbReference type="Gene3D" id="1.10.8.10">
    <property type="entry name" value="DNA helicase RuvA subunit, C-terminal domain"/>
    <property type="match status" value="1"/>
</dbReference>
<dbReference type="InterPro" id="IPR015940">
    <property type="entry name" value="UBA"/>
</dbReference>
<dbReference type="PROSITE" id="PS50030">
    <property type="entry name" value="UBA"/>
    <property type="match status" value="1"/>
</dbReference>
<feature type="domain" description="UBA" evidence="2">
    <location>
        <begin position="1"/>
        <end position="30"/>
    </location>
</feature>